<name>A0A382QT85_9ZZZZ</name>
<sequence length="223" mass="25133">MPHNVRIPDYVIDRIMAKRGRLEIFAKFESAKTAFLIVDMQNFFVAEVETAKSIVPNINRLANVCRGKNIPVIWLIMSVAEKEGAPSQWSLYHDYFFTNAKGKNHLTKLSPGNWGHEIHKDLDVHSEDRIVSKKRFSPFIGDSSDLHAQLQNLGIENLMVAGTATNMCSESTARDAMMLDYKVVMVEDANAARYDDDHLAGLTSFYQSFGDVRTTDDTVAMLD</sequence>
<organism evidence="3">
    <name type="scientific">marine metagenome</name>
    <dbReference type="NCBI Taxonomy" id="408172"/>
    <lineage>
        <taxon>unclassified sequences</taxon>
        <taxon>metagenomes</taxon>
        <taxon>ecological metagenomes</taxon>
    </lineage>
</organism>
<reference evidence="3" key="1">
    <citation type="submission" date="2018-05" db="EMBL/GenBank/DDBJ databases">
        <authorList>
            <person name="Lanie J.A."/>
            <person name="Ng W.-L."/>
            <person name="Kazmierczak K.M."/>
            <person name="Andrzejewski T.M."/>
            <person name="Davidsen T.M."/>
            <person name="Wayne K.J."/>
            <person name="Tettelin H."/>
            <person name="Glass J.I."/>
            <person name="Rusch D."/>
            <person name="Podicherti R."/>
            <person name="Tsui H.-C.T."/>
            <person name="Winkler M.E."/>
        </authorList>
    </citation>
    <scope>NUCLEOTIDE SEQUENCE</scope>
</reference>
<dbReference type="CDD" id="cd00431">
    <property type="entry name" value="cysteine_hydrolases"/>
    <property type="match status" value="1"/>
</dbReference>
<feature type="domain" description="Isochorismatase-like" evidence="2">
    <location>
        <begin position="33"/>
        <end position="217"/>
    </location>
</feature>
<proteinExistence type="predicted"/>
<evidence type="ECO:0000256" key="1">
    <source>
        <dbReference type="ARBA" id="ARBA00022801"/>
    </source>
</evidence>
<dbReference type="PANTHER" id="PTHR43540:SF6">
    <property type="entry name" value="ISOCHORISMATASE-LIKE DOMAIN-CONTAINING PROTEIN"/>
    <property type="match status" value="1"/>
</dbReference>
<dbReference type="InterPro" id="IPR036380">
    <property type="entry name" value="Isochorismatase-like_sf"/>
</dbReference>
<dbReference type="Gene3D" id="3.40.50.850">
    <property type="entry name" value="Isochorismatase-like"/>
    <property type="match status" value="1"/>
</dbReference>
<gene>
    <name evidence="3" type="ORF">METZ01_LOCUS341583</name>
</gene>
<evidence type="ECO:0000259" key="2">
    <source>
        <dbReference type="Pfam" id="PF00857"/>
    </source>
</evidence>
<keyword evidence="1" id="KW-0378">Hydrolase</keyword>
<accession>A0A382QT85</accession>
<protein>
    <recommendedName>
        <fullName evidence="2">Isochorismatase-like domain-containing protein</fullName>
    </recommendedName>
</protein>
<dbReference type="GO" id="GO:0016787">
    <property type="term" value="F:hydrolase activity"/>
    <property type="evidence" value="ECO:0007669"/>
    <property type="project" value="UniProtKB-KW"/>
</dbReference>
<dbReference type="AlphaFoldDB" id="A0A382QT85"/>
<dbReference type="Pfam" id="PF00857">
    <property type="entry name" value="Isochorismatase"/>
    <property type="match status" value="1"/>
</dbReference>
<evidence type="ECO:0000313" key="3">
    <source>
        <dbReference type="EMBL" id="SVC88729.1"/>
    </source>
</evidence>
<dbReference type="EMBL" id="UINC01116760">
    <property type="protein sequence ID" value="SVC88729.1"/>
    <property type="molecule type" value="Genomic_DNA"/>
</dbReference>
<dbReference type="InterPro" id="IPR050272">
    <property type="entry name" value="Isochorismatase-like_hydrls"/>
</dbReference>
<dbReference type="SUPFAM" id="SSF52499">
    <property type="entry name" value="Isochorismatase-like hydrolases"/>
    <property type="match status" value="1"/>
</dbReference>
<dbReference type="InterPro" id="IPR000868">
    <property type="entry name" value="Isochorismatase-like_dom"/>
</dbReference>
<dbReference type="PANTHER" id="PTHR43540">
    <property type="entry name" value="PEROXYUREIDOACRYLATE/UREIDOACRYLATE AMIDOHYDROLASE-RELATED"/>
    <property type="match status" value="1"/>
</dbReference>